<dbReference type="Pfam" id="PF02308">
    <property type="entry name" value="MgtC"/>
    <property type="match status" value="1"/>
</dbReference>
<sequence length="166" mass="17588">MPVFDPFTPIFWQRIFVALLCGGIIGLERQLRGKPAGIRTSILICLGTEVFVALGALLTTEPGGDPSRVVGQVVTGIGFLGAGVIMAKEGLLQGVTSAAVIWMLAAIGAVIGLGYEHGAVVLAVLTVGVLTGVELLETSFTMLREGIHPPHLPFKRRRKDDESDQQ</sequence>
<comment type="subcellular location">
    <subcellularLocation>
        <location evidence="1">Cell membrane</location>
        <topology evidence="1">Multi-pass membrane protein</topology>
    </subcellularLocation>
</comment>
<reference evidence="9" key="2">
    <citation type="submission" date="2022-10" db="EMBL/GenBank/DDBJ databases">
        <authorList>
            <person name="Aronson H.S."/>
        </authorList>
    </citation>
    <scope>NUCLEOTIDE SEQUENCE</scope>
    <source>
        <strain evidence="9">RS19-109</strain>
    </source>
</reference>
<dbReference type="PANTHER" id="PTHR33778">
    <property type="entry name" value="PROTEIN MGTC"/>
    <property type="match status" value="1"/>
</dbReference>
<dbReference type="PRINTS" id="PR01837">
    <property type="entry name" value="MGTCSAPBPROT"/>
</dbReference>
<reference evidence="9" key="1">
    <citation type="journal article" date="2022" name="bioRxiv">
        <title>Thiovibrio frasassiensisgen. nov., sp. nov., an autotrophic, elemental sulfur disproportionating bacterium isolated from sulfidic karst sediment, and proposal of Thiovibrionaceae fam. nov.</title>
        <authorList>
            <person name="Aronson H."/>
            <person name="Thomas C."/>
            <person name="Bhattacharyya M."/>
            <person name="Eckstein S."/>
            <person name="Jensen S."/>
            <person name="Barco R."/>
            <person name="Macalady J."/>
            <person name="Amend J."/>
        </authorList>
    </citation>
    <scope>NUCLEOTIDE SEQUENCE</scope>
    <source>
        <strain evidence="9">RS19-109</strain>
    </source>
</reference>
<evidence type="ECO:0000313" key="9">
    <source>
        <dbReference type="EMBL" id="MDG4476805.1"/>
    </source>
</evidence>
<evidence type="ECO:0000256" key="3">
    <source>
        <dbReference type="ARBA" id="ARBA00022475"/>
    </source>
</evidence>
<evidence type="ECO:0000259" key="8">
    <source>
        <dbReference type="Pfam" id="PF02308"/>
    </source>
</evidence>
<name>A0A9X4MIE6_9BACT</name>
<keyword evidence="5 7" id="KW-1133">Transmembrane helix</keyword>
<proteinExistence type="inferred from homology"/>
<keyword evidence="4 7" id="KW-0812">Transmembrane</keyword>
<keyword evidence="6 7" id="KW-0472">Membrane</keyword>
<comment type="similarity">
    <text evidence="2">Belongs to the MgtC/SapB family.</text>
</comment>
<feature type="transmembrane region" description="Helical" evidence="7">
    <location>
        <begin position="38"/>
        <end position="57"/>
    </location>
</feature>
<evidence type="ECO:0000313" key="10">
    <source>
        <dbReference type="Proteomes" id="UP001154240"/>
    </source>
</evidence>
<evidence type="ECO:0000256" key="7">
    <source>
        <dbReference type="SAM" id="Phobius"/>
    </source>
</evidence>
<organism evidence="9 10">
    <name type="scientific">Thiovibrio frasassiensis</name>
    <dbReference type="NCBI Taxonomy" id="2984131"/>
    <lineage>
        <taxon>Bacteria</taxon>
        <taxon>Pseudomonadati</taxon>
        <taxon>Thermodesulfobacteriota</taxon>
        <taxon>Desulfobulbia</taxon>
        <taxon>Desulfobulbales</taxon>
        <taxon>Thiovibrionaceae</taxon>
        <taxon>Thiovibrio</taxon>
    </lineage>
</organism>
<evidence type="ECO:0000256" key="5">
    <source>
        <dbReference type="ARBA" id="ARBA00022989"/>
    </source>
</evidence>
<gene>
    <name evidence="9" type="ORF">OLX77_11630</name>
</gene>
<dbReference type="EMBL" id="JAPHEH010000001">
    <property type="protein sequence ID" value="MDG4476805.1"/>
    <property type="molecule type" value="Genomic_DNA"/>
</dbReference>
<dbReference type="RefSeq" id="WP_307633770.1">
    <property type="nucleotide sequence ID" value="NZ_JAPHEH010000001.1"/>
</dbReference>
<dbReference type="AlphaFoldDB" id="A0A9X4MIE6"/>
<evidence type="ECO:0000256" key="1">
    <source>
        <dbReference type="ARBA" id="ARBA00004651"/>
    </source>
</evidence>
<feature type="domain" description="MgtC/SapB/SrpB/YhiD N-terminal" evidence="8">
    <location>
        <begin position="16"/>
        <end position="137"/>
    </location>
</feature>
<dbReference type="Proteomes" id="UP001154240">
    <property type="component" value="Unassembled WGS sequence"/>
</dbReference>
<dbReference type="PANTHER" id="PTHR33778:SF1">
    <property type="entry name" value="MAGNESIUM TRANSPORTER YHID-RELATED"/>
    <property type="match status" value="1"/>
</dbReference>
<feature type="transmembrane region" description="Helical" evidence="7">
    <location>
        <begin position="119"/>
        <end position="136"/>
    </location>
</feature>
<keyword evidence="10" id="KW-1185">Reference proteome</keyword>
<comment type="caution">
    <text evidence="9">The sequence shown here is derived from an EMBL/GenBank/DDBJ whole genome shotgun (WGS) entry which is preliminary data.</text>
</comment>
<accession>A0A9X4MIE6</accession>
<dbReference type="GO" id="GO:0005886">
    <property type="term" value="C:plasma membrane"/>
    <property type="evidence" value="ECO:0007669"/>
    <property type="project" value="UniProtKB-SubCell"/>
</dbReference>
<feature type="transmembrane region" description="Helical" evidence="7">
    <location>
        <begin position="6"/>
        <end position="26"/>
    </location>
</feature>
<dbReference type="InterPro" id="IPR049177">
    <property type="entry name" value="MgtC_SapB_SrpB_YhiD_N"/>
</dbReference>
<keyword evidence="3" id="KW-1003">Cell membrane</keyword>
<dbReference type="InterPro" id="IPR003416">
    <property type="entry name" value="MgtC/SapB/SrpB/YhiD_fam"/>
</dbReference>
<evidence type="ECO:0000256" key="4">
    <source>
        <dbReference type="ARBA" id="ARBA00022692"/>
    </source>
</evidence>
<feature type="transmembrane region" description="Helical" evidence="7">
    <location>
        <begin position="94"/>
        <end position="113"/>
    </location>
</feature>
<feature type="transmembrane region" description="Helical" evidence="7">
    <location>
        <begin position="69"/>
        <end position="87"/>
    </location>
</feature>
<evidence type="ECO:0000256" key="2">
    <source>
        <dbReference type="ARBA" id="ARBA00009298"/>
    </source>
</evidence>
<evidence type="ECO:0000256" key="6">
    <source>
        <dbReference type="ARBA" id="ARBA00023136"/>
    </source>
</evidence>
<protein>
    <submittedName>
        <fullName evidence="9">MgtC/SapB family protein</fullName>
    </submittedName>
</protein>